<dbReference type="InterPro" id="IPR016040">
    <property type="entry name" value="NAD(P)-bd_dom"/>
</dbReference>
<proteinExistence type="predicted"/>
<evidence type="ECO:0000313" key="2">
    <source>
        <dbReference type="EMBL" id="SMF91080.1"/>
    </source>
</evidence>
<dbReference type="Proteomes" id="UP000192940">
    <property type="component" value="Chromosome I"/>
</dbReference>
<dbReference type="AlphaFoldDB" id="A0A1X7HQE1"/>
<dbReference type="SUPFAM" id="SSF51735">
    <property type="entry name" value="NAD(P)-binding Rossmann-fold domains"/>
    <property type="match status" value="1"/>
</dbReference>
<dbReference type="PANTHER" id="PTHR14097">
    <property type="entry name" value="OXIDOREDUCTASE HTATIP2"/>
    <property type="match status" value="1"/>
</dbReference>
<gene>
    <name evidence="2" type="ORF">SAMN05661091_5342</name>
</gene>
<organism evidence="2 3">
    <name type="scientific">Paenibacillus uliginis N3/975</name>
    <dbReference type="NCBI Taxonomy" id="1313296"/>
    <lineage>
        <taxon>Bacteria</taxon>
        <taxon>Bacillati</taxon>
        <taxon>Bacillota</taxon>
        <taxon>Bacilli</taxon>
        <taxon>Bacillales</taxon>
        <taxon>Paenibacillaceae</taxon>
        <taxon>Paenibacillus</taxon>
    </lineage>
</organism>
<dbReference type="Gene3D" id="3.40.50.720">
    <property type="entry name" value="NAD(P)-binding Rossmann-like Domain"/>
    <property type="match status" value="1"/>
</dbReference>
<dbReference type="PANTHER" id="PTHR14097:SF7">
    <property type="entry name" value="OXIDOREDUCTASE HTATIP2"/>
    <property type="match status" value="1"/>
</dbReference>
<evidence type="ECO:0000313" key="3">
    <source>
        <dbReference type="Proteomes" id="UP000192940"/>
    </source>
</evidence>
<dbReference type="RefSeq" id="WP_208915968.1">
    <property type="nucleotide sequence ID" value="NZ_LT840184.1"/>
</dbReference>
<dbReference type="Pfam" id="PF13460">
    <property type="entry name" value="NAD_binding_10"/>
    <property type="match status" value="1"/>
</dbReference>
<dbReference type="STRING" id="1313296.SAMN05661091_5342"/>
<dbReference type="InterPro" id="IPR036291">
    <property type="entry name" value="NAD(P)-bd_dom_sf"/>
</dbReference>
<sequence length="220" mass="24328">MGMTSLVMGATGLVGRHVTEELLSREGIDEVRLLVRRPPDIVHPKLTVIQTDWDKLEQYEDAFTGVHSVFSCLGTTIKKAGSQKQFRKVDLEYVLAGAKLAKGAQVGQFLAVSSVGADPKARTFYSRVKGEMEEELCRLRFQGLHLFRPSLLLGNRDESRLGEGVASVLMTKLDFAFKGRLAPYRAVPAVKVAKSMVNISMTDTRGNHIYPNEVIHVLGE</sequence>
<name>A0A1X7HQE1_9BACL</name>
<keyword evidence="3" id="KW-1185">Reference proteome</keyword>
<protein>
    <submittedName>
        <fullName evidence="2">NAD(P)H-binding</fullName>
    </submittedName>
</protein>
<accession>A0A1X7HQE1</accession>
<dbReference type="EMBL" id="LT840184">
    <property type="protein sequence ID" value="SMF91080.1"/>
    <property type="molecule type" value="Genomic_DNA"/>
</dbReference>
<feature type="domain" description="NAD(P)-binding" evidence="1">
    <location>
        <begin position="9"/>
        <end position="125"/>
    </location>
</feature>
<evidence type="ECO:0000259" key="1">
    <source>
        <dbReference type="Pfam" id="PF13460"/>
    </source>
</evidence>
<reference evidence="2 3" key="1">
    <citation type="submission" date="2017-04" db="EMBL/GenBank/DDBJ databases">
        <authorList>
            <person name="Afonso C.L."/>
            <person name="Miller P.J."/>
            <person name="Scott M.A."/>
            <person name="Spackman E."/>
            <person name="Goraichik I."/>
            <person name="Dimitrov K.M."/>
            <person name="Suarez D.L."/>
            <person name="Swayne D.E."/>
        </authorList>
    </citation>
    <scope>NUCLEOTIDE SEQUENCE [LARGE SCALE GENOMIC DNA]</scope>
    <source>
        <strain evidence="2 3">N3/975</strain>
    </source>
</reference>